<dbReference type="Pfam" id="PF10026">
    <property type="entry name" value="DUF2268"/>
    <property type="match status" value="1"/>
</dbReference>
<evidence type="ECO:0000259" key="1">
    <source>
        <dbReference type="Pfam" id="PF10026"/>
    </source>
</evidence>
<comment type="caution">
    <text evidence="2">The sequence shown here is derived from an EMBL/GenBank/DDBJ whole genome shotgun (WGS) entry which is preliminary data.</text>
</comment>
<evidence type="ECO:0000313" key="2">
    <source>
        <dbReference type="EMBL" id="KGX91179.1"/>
    </source>
</evidence>
<reference evidence="2 3" key="1">
    <citation type="submission" date="2013-08" db="EMBL/GenBank/DDBJ databases">
        <authorList>
            <person name="Huang J."/>
            <person name="Wang G."/>
        </authorList>
    </citation>
    <scope>NUCLEOTIDE SEQUENCE [LARGE SCALE GENOMIC DNA]</scope>
    <source>
        <strain evidence="2 3">JSM 076056</strain>
    </source>
</reference>
<protein>
    <recommendedName>
        <fullName evidence="1">DUF2268 domain-containing protein</fullName>
    </recommendedName>
</protein>
<name>A0A0A5GGQ4_9BACI</name>
<dbReference type="OrthoDB" id="1437293at2"/>
<dbReference type="eggNOG" id="COG5504">
    <property type="taxonomic scope" value="Bacteria"/>
</dbReference>
<sequence length="353" mass="40740">MYNHLFTLLREAIVFTKIKAVSLLTILMLLAGCTETNSPSDRTEQAPLSTSIKEQETSAFSLEHRKPVQFSVGEQQFEIIPQFHLVMNYLDQMEKNGNKDHEALYHATVVEPFGQRLFGPQGVESLKNKASFAAPKRLEALEESVRVLDEEYDAFISLIQEALQESANRLPGKKEPIKIYLFPFNPDHYDLVSKMNGVIAFTKTNNIVMHIAPQQFDESNLQYTLAHEYHHAFYFQNYDYDRTDLLEYVLSEGKADAFAKTIYKEASTPWTKPLSHEQEEAIWERIKEIRYSFDAADLSELRLGTNNLPPWSEYRMGGAIMTEYLKENPDSPIEEWTLMKADEVLEKSGYDER</sequence>
<evidence type="ECO:0000313" key="3">
    <source>
        <dbReference type="Proteomes" id="UP000030528"/>
    </source>
</evidence>
<dbReference type="RefSeq" id="WP_026800920.1">
    <property type="nucleotide sequence ID" value="NZ_AULI01000011.1"/>
</dbReference>
<dbReference type="InterPro" id="IPR018728">
    <property type="entry name" value="DUF2268"/>
</dbReference>
<dbReference type="EMBL" id="AVPE01000011">
    <property type="protein sequence ID" value="KGX91179.1"/>
    <property type="molecule type" value="Genomic_DNA"/>
</dbReference>
<accession>A0A0A5GGQ4</accession>
<feature type="domain" description="DUF2268" evidence="1">
    <location>
        <begin position="157"/>
        <end position="345"/>
    </location>
</feature>
<gene>
    <name evidence="2" type="ORF">N781_05315</name>
</gene>
<dbReference type="Proteomes" id="UP000030528">
    <property type="component" value="Unassembled WGS sequence"/>
</dbReference>
<organism evidence="2 3">
    <name type="scientific">Pontibacillus halophilus JSM 076056 = DSM 19796</name>
    <dbReference type="NCBI Taxonomy" id="1385510"/>
    <lineage>
        <taxon>Bacteria</taxon>
        <taxon>Bacillati</taxon>
        <taxon>Bacillota</taxon>
        <taxon>Bacilli</taxon>
        <taxon>Bacillales</taxon>
        <taxon>Bacillaceae</taxon>
        <taxon>Pontibacillus</taxon>
    </lineage>
</organism>
<dbReference type="STRING" id="1385510.GCA_000425205_02594"/>
<dbReference type="AlphaFoldDB" id="A0A0A5GGQ4"/>
<keyword evidence="3" id="KW-1185">Reference proteome</keyword>
<proteinExistence type="predicted"/>